<gene>
    <name evidence="1" type="ORF">ANIA_11271</name>
</gene>
<keyword evidence="2" id="KW-1185">Reference proteome</keyword>
<proteinExistence type="predicted"/>
<dbReference type="HOGENOM" id="CLU_3368479_0_0_1"/>
<dbReference type="KEGG" id="ani:ANIA_11271"/>
<name>C8VSN8_EMENI</name>
<protein>
    <submittedName>
        <fullName evidence="1">Uncharacterized protein</fullName>
    </submittedName>
</protein>
<evidence type="ECO:0000313" key="2">
    <source>
        <dbReference type="Proteomes" id="UP000000560"/>
    </source>
</evidence>
<evidence type="ECO:0000313" key="1">
    <source>
        <dbReference type="EMBL" id="CBF89290.1"/>
    </source>
</evidence>
<dbReference type="Proteomes" id="UP000000560">
    <property type="component" value="Chromosome VIII"/>
</dbReference>
<organism evidence="1 2">
    <name type="scientific">Emericella nidulans (strain FGSC A4 / ATCC 38163 / CBS 112.46 / NRRL 194 / M139)</name>
    <name type="common">Aspergillus nidulans</name>
    <dbReference type="NCBI Taxonomy" id="227321"/>
    <lineage>
        <taxon>Eukaryota</taxon>
        <taxon>Fungi</taxon>
        <taxon>Dikarya</taxon>
        <taxon>Ascomycota</taxon>
        <taxon>Pezizomycotina</taxon>
        <taxon>Eurotiomycetes</taxon>
        <taxon>Eurotiomycetidae</taxon>
        <taxon>Eurotiales</taxon>
        <taxon>Aspergillaceae</taxon>
        <taxon>Aspergillus</taxon>
        <taxon>Aspergillus subgen. Nidulantes</taxon>
    </lineage>
</organism>
<sequence>MRVLGIINYLNILATQRVAPPGFGAAKNIQNPMDN</sequence>
<accession>C8VSN8</accession>
<dbReference type="InParanoid" id="C8VSN8"/>
<reference evidence="2" key="1">
    <citation type="journal article" date="2005" name="Nature">
        <title>Sequencing of Aspergillus nidulans and comparative analysis with A. fumigatus and A. oryzae.</title>
        <authorList>
            <person name="Galagan J.E."/>
            <person name="Calvo S.E."/>
            <person name="Cuomo C."/>
            <person name="Ma L.J."/>
            <person name="Wortman J.R."/>
            <person name="Batzoglou S."/>
            <person name="Lee S.I."/>
            <person name="Basturkmen M."/>
            <person name="Spevak C.C."/>
            <person name="Clutterbuck J."/>
            <person name="Kapitonov V."/>
            <person name="Jurka J."/>
            <person name="Scazzocchio C."/>
            <person name="Farman M."/>
            <person name="Butler J."/>
            <person name="Purcell S."/>
            <person name="Harris S."/>
            <person name="Braus G.H."/>
            <person name="Draht O."/>
            <person name="Busch S."/>
            <person name="D'Enfert C."/>
            <person name="Bouchier C."/>
            <person name="Goldman G.H."/>
            <person name="Bell-Pedersen D."/>
            <person name="Griffiths-Jones S."/>
            <person name="Doonan J.H."/>
            <person name="Yu J."/>
            <person name="Vienken K."/>
            <person name="Pain A."/>
            <person name="Freitag M."/>
            <person name="Selker E.U."/>
            <person name="Archer D.B."/>
            <person name="Penalva M.A."/>
            <person name="Oakley B.R."/>
            <person name="Momany M."/>
            <person name="Tanaka T."/>
            <person name="Kumagai T."/>
            <person name="Asai K."/>
            <person name="Machida M."/>
            <person name="Nierman W.C."/>
            <person name="Denning D.W."/>
            <person name="Caddick M."/>
            <person name="Hynes M."/>
            <person name="Paoletti M."/>
            <person name="Fischer R."/>
            <person name="Miller B."/>
            <person name="Dyer P."/>
            <person name="Sachs M.S."/>
            <person name="Osmani S.A."/>
            <person name="Birren B.W."/>
        </authorList>
    </citation>
    <scope>NUCLEOTIDE SEQUENCE [LARGE SCALE GENOMIC DNA]</scope>
    <source>
        <strain evidence="2">FGSC A4 / ATCC 38163 / CBS 112.46 / NRRL 194 / M139</strain>
    </source>
</reference>
<dbReference type="EMBL" id="BN001308">
    <property type="protein sequence ID" value="CBF89290.1"/>
    <property type="molecule type" value="Genomic_DNA"/>
</dbReference>
<dbReference type="GeneID" id="74896881"/>
<dbReference type="RefSeq" id="XP_050469199.1">
    <property type="nucleotide sequence ID" value="XM_050613376.1"/>
</dbReference>
<dbReference type="AlphaFoldDB" id="C8VSN8"/>
<reference evidence="2" key="2">
    <citation type="journal article" date="2009" name="Fungal Genet. Biol.">
        <title>The 2008 update of the Aspergillus nidulans genome annotation: a community effort.</title>
        <authorList>
            <person name="Wortman J.R."/>
            <person name="Gilsenan J.M."/>
            <person name="Joardar V."/>
            <person name="Deegan J."/>
            <person name="Clutterbuck J."/>
            <person name="Andersen M.R."/>
            <person name="Archer D."/>
            <person name="Bencina M."/>
            <person name="Braus G."/>
            <person name="Coutinho P."/>
            <person name="von Dohren H."/>
            <person name="Doonan J."/>
            <person name="Driessen A.J."/>
            <person name="Durek P."/>
            <person name="Espeso E."/>
            <person name="Fekete E."/>
            <person name="Flipphi M."/>
            <person name="Estrada C.G."/>
            <person name="Geysens S."/>
            <person name="Goldman G."/>
            <person name="de Groot P.W."/>
            <person name="Hansen K."/>
            <person name="Harris S.D."/>
            <person name="Heinekamp T."/>
            <person name="Helmstaedt K."/>
            <person name="Henrissat B."/>
            <person name="Hofmann G."/>
            <person name="Homan T."/>
            <person name="Horio T."/>
            <person name="Horiuchi H."/>
            <person name="James S."/>
            <person name="Jones M."/>
            <person name="Karaffa L."/>
            <person name="Karanyi Z."/>
            <person name="Kato M."/>
            <person name="Keller N."/>
            <person name="Kelly D.E."/>
            <person name="Kiel J.A."/>
            <person name="Kim J.M."/>
            <person name="van der Klei I.J."/>
            <person name="Klis F.M."/>
            <person name="Kovalchuk A."/>
            <person name="Krasevec N."/>
            <person name="Kubicek C.P."/>
            <person name="Liu B."/>
            <person name="Maccabe A."/>
            <person name="Meyer V."/>
            <person name="Mirabito P."/>
            <person name="Miskei M."/>
            <person name="Mos M."/>
            <person name="Mullins J."/>
            <person name="Nelson D.R."/>
            <person name="Nielsen J."/>
            <person name="Oakley B.R."/>
            <person name="Osmani S.A."/>
            <person name="Pakula T."/>
            <person name="Paszewski A."/>
            <person name="Paulsen I."/>
            <person name="Pilsyk S."/>
            <person name="Pocsi I."/>
            <person name="Punt P.J."/>
            <person name="Ram A.F."/>
            <person name="Ren Q."/>
            <person name="Robellet X."/>
            <person name="Robson G."/>
            <person name="Seiboth B."/>
            <person name="van Solingen P."/>
            <person name="Specht T."/>
            <person name="Sun J."/>
            <person name="Taheri-Talesh N."/>
            <person name="Takeshita N."/>
            <person name="Ussery D."/>
            <person name="vanKuyk P.A."/>
            <person name="Visser H."/>
            <person name="van de Vondervoort P.J."/>
            <person name="de Vries R.P."/>
            <person name="Walton J."/>
            <person name="Xiang X."/>
            <person name="Xiong Y."/>
            <person name="Zeng A.P."/>
            <person name="Brandt B.W."/>
            <person name="Cornell M.J."/>
            <person name="van den Hondel C.A."/>
            <person name="Visser J."/>
            <person name="Oliver S.G."/>
            <person name="Turner G."/>
        </authorList>
    </citation>
    <scope>GENOME REANNOTATION</scope>
    <source>
        <strain evidence="2">FGSC A4 / ATCC 38163 / CBS 112.46 / NRRL 194 / M139</strain>
    </source>
</reference>